<comment type="caution">
    <text evidence="2">The sequence shown here is derived from an EMBL/GenBank/DDBJ whole genome shotgun (WGS) entry which is preliminary data.</text>
</comment>
<proteinExistence type="predicted"/>
<evidence type="ECO:0000313" key="2">
    <source>
        <dbReference type="EMBL" id="MEX5284638.1"/>
    </source>
</evidence>
<dbReference type="Pfam" id="PF13712">
    <property type="entry name" value="Glyco_tranf_2_5"/>
    <property type="match status" value="1"/>
</dbReference>
<name>A0ABV3X541_9FIRM</name>
<dbReference type="RefSeq" id="WP_368846371.1">
    <property type="nucleotide sequence ID" value="NZ_CP194411.1"/>
</dbReference>
<evidence type="ECO:0000313" key="3">
    <source>
        <dbReference type="Proteomes" id="UP001559623"/>
    </source>
</evidence>
<dbReference type="EMBL" id="JARVLH010000002">
    <property type="protein sequence ID" value="MEX5284638.1"/>
    <property type="molecule type" value="Genomic_DNA"/>
</dbReference>
<dbReference type="SUPFAM" id="SSF53448">
    <property type="entry name" value="Nucleotide-diphospho-sugar transferases"/>
    <property type="match status" value="1"/>
</dbReference>
<accession>A0ABV3X541</accession>
<keyword evidence="3" id="KW-1185">Reference proteome</keyword>
<feature type="domain" description="Streptomycin biosynthesis protein StrF" evidence="1">
    <location>
        <begin position="8"/>
        <end position="219"/>
    </location>
</feature>
<protein>
    <submittedName>
        <fullName evidence="2">Glycosyltransferase family protein</fullName>
    </submittedName>
</protein>
<evidence type="ECO:0000259" key="1">
    <source>
        <dbReference type="Pfam" id="PF13712"/>
    </source>
</evidence>
<sequence length="227" mass="26043">MTDERKIAFITCVNDEEWYSECLLYLRHLHLPAGFRAEYLPVRGAASMAAGYNEAMRRSDARYKVYLHQDTLLVNKEFPRDMLNIFADESIGLIGVIGCRSLPASGVWWDGLRCYGRVLHACEAESIVDTEMKEPEGDYIEVEAADGLLLAAQYDVPWREDLFTGWHLYDASASKEFSRRGWKTVVPNQEKGFWCIHCPVEKPLSKDYKTYQDVFLGEYGAELHPEV</sequence>
<dbReference type="InterPro" id="IPR059123">
    <property type="entry name" value="StrF_dom"/>
</dbReference>
<dbReference type="Proteomes" id="UP001559623">
    <property type="component" value="Unassembled WGS sequence"/>
</dbReference>
<dbReference type="Gene3D" id="3.90.550.10">
    <property type="entry name" value="Spore Coat Polysaccharide Biosynthesis Protein SpsA, Chain A"/>
    <property type="match status" value="1"/>
</dbReference>
<gene>
    <name evidence="2" type="ORF">QCO44_03150</name>
</gene>
<reference evidence="2 3" key="1">
    <citation type="submission" date="2023-04" db="EMBL/GenBank/DDBJ databases">
        <title>Genome Sequence of Selenomonas sputigena ATCC 33150.</title>
        <authorList>
            <person name="Miller D.P."/>
            <person name="Anvari S."/>
            <person name="Polson S.W."/>
            <person name="Macdonald M."/>
            <person name="Mcdowell J.V."/>
        </authorList>
    </citation>
    <scope>NUCLEOTIDE SEQUENCE [LARGE SCALE GENOMIC DNA]</scope>
    <source>
        <strain evidence="2 3">ATCC 33150</strain>
    </source>
</reference>
<dbReference type="InterPro" id="IPR029044">
    <property type="entry name" value="Nucleotide-diphossugar_trans"/>
</dbReference>
<organism evidence="2 3">
    <name type="scientific">Selenomonas sputigena</name>
    <dbReference type="NCBI Taxonomy" id="69823"/>
    <lineage>
        <taxon>Bacteria</taxon>
        <taxon>Bacillati</taxon>
        <taxon>Bacillota</taxon>
        <taxon>Negativicutes</taxon>
        <taxon>Selenomonadales</taxon>
        <taxon>Selenomonadaceae</taxon>
        <taxon>Selenomonas</taxon>
    </lineage>
</organism>